<dbReference type="HOGENOM" id="CLU_1627453_0_0_1"/>
<dbReference type="EMBL" id="GL883124">
    <property type="protein sequence ID" value="EGG03503.1"/>
    <property type="molecule type" value="Genomic_DNA"/>
</dbReference>
<dbReference type="AlphaFoldDB" id="F4RVY6"/>
<dbReference type="Proteomes" id="UP000001072">
    <property type="component" value="Unassembled WGS sequence"/>
</dbReference>
<organism evidence="2">
    <name type="scientific">Melampsora larici-populina (strain 98AG31 / pathotype 3-4-7)</name>
    <name type="common">Poplar leaf rust fungus</name>
    <dbReference type="NCBI Taxonomy" id="747676"/>
    <lineage>
        <taxon>Eukaryota</taxon>
        <taxon>Fungi</taxon>
        <taxon>Dikarya</taxon>
        <taxon>Basidiomycota</taxon>
        <taxon>Pucciniomycotina</taxon>
        <taxon>Pucciniomycetes</taxon>
        <taxon>Pucciniales</taxon>
        <taxon>Melampsoraceae</taxon>
        <taxon>Melampsora</taxon>
    </lineage>
</organism>
<evidence type="ECO:0000313" key="2">
    <source>
        <dbReference type="Proteomes" id="UP000001072"/>
    </source>
</evidence>
<name>F4RVY6_MELLP</name>
<dbReference type="KEGG" id="mlr:MELLADRAFT_109277"/>
<dbReference type="VEuPathDB" id="FungiDB:MELLADRAFT_109277"/>
<dbReference type="InParanoid" id="F4RVY6"/>
<evidence type="ECO:0000313" key="1">
    <source>
        <dbReference type="EMBL" id="EGG03503.1"/>
    </source>
</evidence>
<proteinExistence type="predicted"/>
<dbReference type="GeneID" id="18923712"/>
<keyword evidence="2" id="KW-1185">Reference proteome</keyword>
<accession>F4RVY6</accession>
<gene>
    <name evidence="1" type="ORF">MELLADRAFT_109277</name>
</gene>
<reference evidence="2" key="1">
    <citation type="journal article" date="2011" name="Proc. Natl. Acad. Sci. U.S.A.">
        <title>Obligate biotrophy features unraveled by the genomic analysis of rust fungi.</title>
        <authorList>
            <person name="Duplessis S."/>
            <person name="Cuomo C.A."/>
            <person name="Lin Y.-C."/>
            <person name="Aerts A."/>
            <person name="Tisserant E."/>
            <person name="Veneault-Fourrey C."/>
            <person name="Joly D.L."/>
            <person name="Hacquard S."/>
            <person name="Amselem J."/>
            <person name="Cantarel B.L."/>
            <person name="Chiu R."/>
            <person name="Coutinho P.M."/>
            <person name="Feau N."/>
            <person name="Field M."/>
            <person name="Frey P."/>
            <person name="Gelhaye E."/>
            <person name="Goldberg J."/>
            <person name="Grabherr M.G."/>
            <person name="Kodira C.D."/>
            <person name="Kohler A."/>
            <person name="Kuees U."/>
            <person name="Lindquist E.A."/>
            <person name="Lucas S.M."/>
            <person name="Mago R."/>
            <person name="Mauceli E."/>
            <person name="Morin E."/>
            <person name="Murat C."/>
            <person name="Pangilinan J.L."/>
            <person name="Park R."/>
            <person name="Pearson M."/>
            <person name="Quesneville H."/>
            <person name="Rouhier N."/>
            <person name="Sakthikumar S."/>
            <person name="Salamov A.A."/>
            <person name="Schmutz J."/>
            <person name="Selles B."/>
            <person name="Shapiro H."/>
            <person name="Tanguay P."/>
            <person name="Tuskan G.A."/>
            <person name="Henrissat B."/>
            <person name="Van de Peer Y."/>
            <person name="Rouze P."/>
            <person name="Ellis J.G."/>
            <person name="Dodds P.N."/>
            <person name="Schein J.E."/>
            <person name="Zhong S."/>
            <person name="Hamelin R.C."/>
            <person name="Grigoriev I.V."/>
            <person name="Szabo L.J."/>
            <person name="Martin F."/>
        </authorList>
    </citation>
    <scope>NUCLEOTIDE SEQUENCE [LARGE SCALE GENOMIC DNA]</scope>
    <source>
        <strain evidence="2">98AG31 / pathotype 3-4-7</strain>
    </source>
</reference>
<protein>
    <submittedName>
        <fullName evidence="1">Uncharacterized protein</fullName>
    </submittedName>
</protein>
<dbReference type="RefSeq" id="XP_007413297.1">
    <property type="nucleotide sequence ID" value="XM_007413235.1"/>
</dbReference>
<sequence length="163" mass="18014">MRGLARDGLAPIASEKPEKHRYMCDANFQRNTFVAMYIHSTSVTWSSCVERSFGKSTSAPDIVPTCLTSTLQPRIARATHTLPTAPILLPLRLGQPVAHQPVLQIRPGPHPLRHCLRAMTMYPVHQAFCQANYVHLHLTSIGSSTFRASDEASLDPDSLSIMP</sequence>